<reference evidence="1" key="1">
    <citation type="submission" date="2019-10" db="EMBL/GenBank/DDBJ databases">
        <authorList>
            <consortium name="DOE Joint Genome Institute"/>
            <person name="Kuo A."/>
            <person name="Miyauchi S."/>
            <person name="Kiss E."/>
            <person name="Drula E."/>
            <person name="Kohler A."/>
            <person name="Sanchez-Garcia M."/>
            <person name="Andreopoulos B."/>
            <person name="Barry K.W."/>
            <person name="Bonito G."/>
            <person name="Buee M."/>
            <person name="Carver A."/>
            <person name="Chen C."/>
            <person name="Cichocki N."/>
            <person name="Clum A."/>
            <person name="Culley D."/>
            <person name="Crous P.W."/>
            <person name="Fauchery L."/>
            <person name="Girlanda M."/>
            <person name="Hayes R."/>
            <person name="Keri Z."/>
            <person name="Labutti K."/>
            <person name="Lipzen A."/>
            <person name="Lombard V."/>
            <person name="Magnuson J."/>
            <person name="Maillard F."/>
            <person name="Morin E."/>
            <person name="Murat C."/>
            <person name="Nolan M."/>
            <person name="Ohm R."/>
            <person name="Pangilinan J."/>
            <person name="Pereira M."/>
            <person name="Perotto S."/>
            <person name="Peter M."/>
            <person name="Riley R."/>
            <person name="Sitrit Y."/>
            <person name="Stielow B."/>
            <person name="Szollosi G."/>
            <person name="Zifcakova L."/>
            <person name="Stursova M."/>
            <person name="Spatafora J.W."/>
            <person name="Tedersoo L."/>
            <person name="Vaario L.-M."/>
            <person name="Yamada A."/>
            <person name="Yan M."/>
            <person name="Wang P."/>
            <person name="Xu J."/>
            <person name="Bruns T."/>
            <person name="Baldrian P."/>
            <person name="Vilgalys R."/>
            <person name="Henrissat B."/>
            <person name="Grigoriev I.V."/>
            <person name="Hibbett D."/>
            <person name="Nagy L.G."/>
            <person name="Martin F.M."/>
        </authorList>
    </citation>
    <scope>NUCLEOTIDE SEQUENCE</scope>
    <source>
        <strain evidence="1">P2</strain>
    </source>
</reference>
<dbReference type="Proteomes" id="UP000886501">
    <property type="component" value="Unassembled WGS sequence"/>
</dbReference>
<dbReference type="EMBL" id="MU117963">
    <property type="protein sequence ID" value="KAF9653759.1"/>
    <property type="molecule type" value="Genomic_DNA"/>
</dbReference>
<name>A0ACB6ZW31_THEGA</name>
<sequence>MPDALSKTIPIWCAVMNRAIAKRFPSGIPPEWETNLFTPPASVSRQEHYQIEKRIDQWAEGLVDSEYELPLLAKPVRPIWVNPSTTVLPSFSGSQHFIPLICLSASKQIEEGLERRKNGFTYVQGSGDDHELWGRYTNPPSTQAIPSLRIIPEG</sequence>
<protein>
    <submittedName>
        <fullName evidence="1">Initiator tRNA phosphoribosyl transferase</fullName>
    </submittedName>
</protein>
<accession>A0ACB6ZW31</accession>
<evidence type="ECO:0000313" key="2">
    <source>
        <dbReference type="Proteomes" id="UP000886501"/>
    </source>
</evidence>
<evidence type="ECO:0000313" key="1">
    <source>
        <dbReference type="EMBL" id="KAF9653759.1"/>
    </source>
</evidence>
<keyword evidence="2" id="KW-1185">Reference proteome</keyword>
<keyword evidence="1" id="KW-0808">Transferase</keyword>
<reference evidence="1" key="2">
    <citation type="journal article" date="2020" name="Nat. Commun.">
        <title>Large-scale genome sequencing of mycorrhizal fungi provides insights into the early evolution of symbiotic traits.</title>
        <authorList>
            <person name="Miyauchi S."/>
            <person name="Kiss E."/>
            <person name="Kuo A."/>
            <person name="Drula E."/>
            <person name="Kohler A."/>
            <person name="Sanchez-Garcia M."/>
            <person name="Morin E."/>
            <person name="Andreopoulos B."/>
            <person name="Barry K.W."/>
            <person name="Bonito G."/>
            <person name="Buee M."/>
            <person name="Carver A."/>
            <person name="Chen C."/>
            <person name="Cichocki N."/>
            <person name="Clum A."/>
            <person name="Culley D."/>
            <person name="Crous P.W."/>
            <person name="Fauchery L."/>
            <person name="Girlanda M."/>
            <person name="Hayes R.D."/>
            <person name="Keri Z."/>
            <person name="LaButti K."/>
            <person name="Lipzen A."/>
            <person name="Lombard V."/>
            <person name="Magnuson J."/>
            <person name="Maillard F."/>
            <person name="Murat C."/>
            <person name="Nolan M."/>
            <person name="Ohm R.A."/>
            <person name="Pangilinan J."/>
            <person name="Pereira M.F."/>
            <person name="Perotto S."/>
            <person name="Peter M."/>
            <person name="Pfister S."/>
            <person name="Riley R."/>
            <person name="Sitrit Y."/>
            <person name="Stielow J.B."/>
            <person name="Szollosi G."/>
            <person name="Zifcakova L."/>
            <person name="Stursova M."/>
            <person name="Spatafora J.W."/>
            <person name="Tedersoo L."/>
            <person name="Vaario L.M."/>
            <person name="Yamada A."/>
            <person name="Yan M."/>
            <person name="Wang P."/>
            <person name="Xu J."/>
            <person name="Bruns T."/>
            <person name="Baldrian P."/>
            <person name="Vilgalys R."/>
            <person name="Dunand C."/>
            <person name="Henrissat B."/>
            <person name="Grigoriev I.V."/>
            <person name="Hibbett D."/>
            <person name="Nagy L.G."/>
            <person name="Martin F.M."/>
        </authorList>
    </citation>
    <scope>NUCLEOTIDE SEQUENCE</scope>
    <source>
        <strain evidence="1">P2</strain>
    </source>
</reference>
<gene>
    <name evidence="1" type="ORF">BDM02DRAFT_3107749</name>
</gene>
<proteinExistence type="predicted"/>
<organism evidence="1 2">
    <name type="scientific">Thelephora ganbajun</name>
    <name type="common">Ganba fungus</name>
    <dbReference type="NCBI Taxonomy" id="370292"/>
    <lineage>
        <taxon>Eukaryota</taxon>
        <taxon>Fungi</taxon>
        <taxon>Dikarya</taxon>
        <taxon>Basidiomycota</taxon>
        <taxon>Agaricomycotina</taxon>
        <taxon>Agaricomycetes</taxon>
        <taxon>Thelephorales</taxon>
        <taxon>Thelephoraceae</taxon>
        <taxon>Thelephora</taxon>
    </lineage>
</organism>
<comment type="caution">
    <text evidence="1">The sequence shown here is derived from an EMBL/GenBank/DDBJ whole genome shotgun (WGS) entry which is preliminary data.</text>
</comment>